<dbReference type="Proteomes" id="UP001454036">
    <property type="component" value="Unassembled WGS sequence"/>
</dbReference>
<sequence length="206" mass="23588">MGGKSLKVDKFTGRNSFSLWQIKVRALLKREASLPPLYDNFRESLTNGKDILSLEKVRSGLHTRELLHTCSGPISDNQVVRLVANINQGRDWFSTYEQFDGGNISMTNRSVCKVVEMGSIKIRTHDCRFYTLNEFTIMSMRGKLEPRAKKRIFVSYGDGVKGYRIWSPYEMRVILSRNVAFDENSMFNPIVKSTTSEEGGVEKQRC</sequence>
<dbReference type="InterPro" id="IPR057670">
    <property type="entry name" value="SH3_retrovirus"/>
</dbReference>
<name>A0AAV3NSV5_LITER</name>
<organism evidence="3 4">
    <name type="scientific">Lithospermum erythrorhizon</name>
    <name type="common">Purple gromwell</name>
    <name type="synonym">Lithospermum officinale var. erythrorhizon</name>
    <dbReference type="NCBI Taxonomy" id="34254"/>
    <lineage>
        <taxon>Eukaryota</taxon>
        <taxon>Viridiplantae</taxon>
        <taxon>Streptophyta</taxon>
        <taxon>Embryophyta</taxon>
        <taxon>Tracheophyta</taxon>
        <taxon>Spermatophyta</taxon>
        <taxon>Magnoliopsida</taxon>
        <taxon>eudicotyledons</taxon>
        <taxon>Gunneridae</taxon>
        <taxon>Pentapetalae</taxon>
        <taxon>asterids</taxon>
        <taxon>lamiids</taxon>
        <taxon>Boraginales</taxon>
        <taxon>Boraginaceae</taxon>
        <taxon>Boraginoideae</taxon>
        <taxon>Lithospermeae</taxon>
        <taxon>Lithospermum</taxon>
    </lineage>
</organism>
<gene>
    <name evidence="3" type="ORF">LIER_03361</name>
</gene>
<feature type="domain" description="Retrovirus-related Pol polyprotein from transposon TNT 1-94-like beta-barrel" evidence="1">
    <location>
        <begin position="89"/>
        <end position="133"/>
    </location>
</feature>
<proteinExistence type="predicted"/>
<evidence type="ECO:0000313" key="3">
    <source>
        <dbReference type="EMBL" id="GAA0142462.1"/>
    </source>
</evidence>
<feature type="domain" description="Retroviral polymerase SH3-like" evidence="2">
    <location>
        <begin position="140"/>
        <end position="192"/>
    </location>
</feature>
<dbReference type="Pfam" id="PF22936">
    <property type="entry name" value="Pol_BBD"/>
    <property type="match status" value="1"/>
</dbReference>
<comment type="caution">
    <text evidence="3">The sequence shown here is derived from an EMBL/GenBank/DDBJ whole genome shotgun (WGS) entry which is preliminary data.</text>
</comment>
<protein>
    <submittedName>
        <fullName evidence="3">Uncharacterized protein</fullName>
    </submittedName>
</protein>
<evidence type="ECO:0000259" key="1">
    <source>
        <dbReference type="Pfam" id="PF22936"/>
    </source>
</evidence>
<dbReference type="AlphaFoldDB" id="A0AAV3NSV5"/>
<dbReference type="EMBL" id="BAABME010000401">
    <property type="protein sequence ID" value="GAA0142462.1"/>
    <property type="molecule type" value="Genomic_DNA"/>
</dbReference>
<accession>A0AAV3NSV5</accession>
<evidence type="ECO:0000259" key="2">
    <source>
        <dbReference type="Pfam" id="PF25597"/>
    </source>
</evidence>
<dbReference type="Pfam" id="PF25597">
    <property type="entry name" value="SH3_retrovirus"/>
    <property type="match status" value="1"/>
</dbReference>
<evidence type="ECO:0000313" key="4">
    <source>
        <dbReference type="Proteomes" id="UP001454036"/>
    </source>
</evidence>
<reference evidence="3 4" key="1">
    <citation type="submission" date="2024-01" db="EMBL/GenBank/DDBJ databases">
        <title>The complete chloroplast genome sequence of Lithospermum erythrorhizon: insights into the phylogenetic relationship among Boraginaceae species and the maternal lineages of purple gromwells.</title>
        <authorList>
            <person name="Okada T."/>
            <person name="Watanabe K."/>
        </authorList>
    </citation>
    <scope>NUCLEOTIDE SEQUENCE [LARGE SCALE GENOMIC DNA]</scope>
</reference>
<keyword evidence="4" id="KW-1185">Reference proteome</keyword>
<dbReference type="InterPro" id="IPR054722">
    <property type="entry name" value="PolX-like_BBD"/>
</dbReference>